<dbReference type="GO" id="GO:0006516">
    <property type="term" value="P:glycoprotein catabolic process"/>
    <property type="evidence" value="ECO:0007669"/>
    <property type="project" value="TreeGrafter"/>
</dbReference>
<dbReference type="SUPFAM" id="SSF51445">
    <property type="entry name" value="(Trans)glycosidases"/>
    <property type="match status" value="1"/>
</dbReference>
<dbReference type="InterPro" id="IPR013783">
    <property type="entry name" value="Ig-like_fold"/>
</dbReference>
<feature type="domain" description="Beta-mannosidase-like galactose-binding" evidence="16">
    <location>
        <begin position="10"/>
        <end position="177"/>
    </location>
</feature>
<sequence length="849" mass="98348">MTEKTLHTGWKMRRLGEMEWLPATVPGSVYGDLLANGRMENPFWKDNEDKALELMEYDYEYTMQFDCPEDILDKDRILLHFDGLDTIADVFLNGEHLGDAFNMHRIWEYDIREKVKPAENELRVVLHSPNKYIREAFRECRTLGNDDTLEGFVHIRKAHYMFGWDWGAHLPDAGIFRPVTLLGIDRGRIDNVQILQQHERVPEADSDRAIAALGNRSVSRVTLQLQVTEETAGITDGVPKLMDVTGGRVFGGCGQHMSYQAEITAPDGTKAVYEDSPTEIVIEEPKLWWPNGYGAQDLYTVKVVLYSDGREIDCWEKRIGLRTMNMRREKDEWGECFAHEVNGAAVFAMGADYIPEDNLLGRVTPETTRKLLEKARFANFNAIRVWGGGYYPSDWFYDICDELGLMVWQDFMFACAVYELTPAFEANIRQEFIENVKRIRHHASLGLWCGNNEMGQFVFERNSWLTKASEVRDYFLMFERIIPEIVHTYDPQTFYWPASPSSGGCLDEPNDPNRGDVHYWAVWHGNKPFSEYRKYFFRYASEFGFQAFPSLKTIETFTDDPEDYNAFSYICEKHQRQYSANGKIMGYMQQTYKYPSGFDTFIYASQLLQADAIRYGVEHFRRNRGRCMGAIYWQLNDCWPVVSWSSIDYEGRLKALHYYAKRFFAPLLLSCEEQGMMSAEANMNREHFEFEKSIRLNVANETMKDAQVTVRWALRTPDAQIVRSGEESLMVPALTSVWLDKILFPEAQLRTNYVSYEMEMDGEVLSEGTVNFSYPKYFAYMDPQLSCEAEGDVITVKAQAYAKSVEIRNEEDNLVLSDNFFDMNAGVKRVRVLEGNTDKLMVRSVFDIK</sequence>
<dbReference type="Pfam" id="PF22666">
    <property type="entry name" value="Glyco_hydro_2_N2"/>
    <property type="match status" value="1"/>
</dbReference>
<evidence type="ECO:0000256" key="1">
    <source>
        <dbReference type="ARBA" id="ARBA00000829"/>
    </source>
</evidence>
<dbReference type="Gene3D" id="2.60.40.10">
    <property type="entry name" value="Immunoglobulins"/>
    <property type="match status" value="2"/>
</dbReference>
<dbReference type="Pfam" id="PF17753">
    <property type="entry name" value="Ig_mannosidase"/>
    <property type="match status" value="1"/>
</dbReference>
<evidence type="ECO:0000256" key="5">
    <source>
        <dbReference type="ARBA" id="ARBA00012754"/>
    </source>
</evidence>
<evidence type="ECO:0000313" key="17">
    <source>
        <dbReference type="EMBL" id="ODM02103.1"/>
    </source>
</evidence>
<evidence type="ECO:0000256" key="11">
    <source>
        <dbReference type="ARBA" id="ARBA00041069"/>
    </source>
</evidence>
<dbReference type="InterPro" id="IPR041625">
    <property type="entry name" value="Beta-mannosidase_Ig"/>
</dbReference>
<evidence type="ECO:0000256" key="6">
    <source>
        <dbReference type="ARBA" id="ARBA00022525"/>
    </source>
</evidence>
<dbReference type="InterPro" id="IPR050887">
    <property type="entry name" value="Beta-mannosidase_GH2"/>
</dbReference>
<proteinExistence type="inferred from homology"/>
<dbReference type="InterPro" id="IPR017853">
    <property type="entry name" value="GH"/>
</dbReference>
<dbReference type="Gene3D" id="3.20.20.80">
    <property type="entry name" value="Glycosidases"/>
    <property type="match status" value="1"/>
</dbReference>
<evidence type="ECO:0000256" key="12">
    <source>
        <dbReference type="ARBA" id="ARBA00041614"/>
    </source>
</evidence>
<evidence type="ECO:0000256" key="2">
    <source>
        <dbReference type="ARBA" id="ARBA00004613"/>
    </source>
</evidence>
<evidence type="ECO:0000256" key="3">
    <source>
        <dbReference type="ARBA" id="ARBA00004740"/>
    </source>
</evidence>
<comment type="subcellular location">
    <subcellularLocation>
        <location evidence="2">Secreted</location>
    </subcellularLocation>
</comment>
<organism evidence="17 18">
    <name type="scientific">Eisenbergiella tayi</name>
    <dbReference type="NCBI Taxonomy" id="1432052"/>
    <lineage>
        <taxon>Bacteria</taxon>
        <taxon>Bacillati</taxon>
        <taxon>Bacillota</taxon>
        <taxon>Clostridia</taxon>
        <taxon>Lachnospirales</taxon>
        <taxon>Lachnospiraceae</taxon>
        <taxon>Eisenbergiella</taxon>
    </lineage>
</organism>
<dbReference type="AlphaFoldDB" id="A0A1E3A028"/>
<evidence type="ECO:0000259" key="13">
    <source>
        <dbReference type="Pfam" id="PF00703"/>
    </source>
</evidence>
<dbReference type="GO" id="GO:0005576">
    <property type="term" value="C:extracellular region"/>
    <property type="evidence" value="ECO:0007669"/>
    <property type="project" value="UniProtKB-SubCell"/>
</dbReference>
<gene>
    <name evidence="17" type="primary">lacZ_15</name>
    <name evidence="17" type="ORF">BEI61_06102</name>
</gene>
<dbReference type="EC" id="3.2.1.25" evidence="5"/>
<dbReference type="InterPro" id="IPR036156">
    <property type="entry name" value="Beta-gal/glucu_dom_sf"/>
</dbReference>
<comment type="subunit">
    <text evidence="4">Homodimer.</text>
</comment>
<dbReference type="InterPro" id="IPR041447">
    <property type="entry name" value="Mannosidase_ig"/>
</dbReference>
<dbReference type="GO" id="GO:0004567">
    <property type="term" value="F:beta-mannosidase activity"/>
    <property type="evidence" value="ECO:0007669"/>
    <property type="project" value="UniProtKB-EC"/>
</dbReference>
<comment type="pathway">
    <text evidence="3">Glycan metabolism; N-glycan degradation.</text>
</comment>
<comment type="catalytic activity">
    <reaction evidence="1">
        <text>Hydrolysis of terminal, non-reducing beta-D-mannose residues in beta-D-mannosides.</text>
        <dbReference type="EC" id="3.2.1.25"/>
    </reaction>
</comment>
<evidence type="ECO:0000256" key="7">
    <source>
        <dbReference type="ARBA" id="ARBA00022801"/>
    </source>
</evidence>
<evidence type="ECO:0000256" key="9">
    <source>
        <dbReference type="ARBA" id="ARBA00023295"/>
    </source>
</evidence>
<dbReference type="GO" id="GO:0005975">
    <property type="term" value="P:carbohydrate metabolic process"/>
    <property type="evidence" value="ECO:0007669"/>
    <property type="project" value="InterPro"/>
</dbReference>
<dbReference type="Pfam" id="PF00703">
    <property type="entry name" value="Glyco_hydro_2"/>
    <property type="match status" value="1"/>
</dbReference>
<evidence type="ECO:0000313" key="18">
    <source>
        <dbReference type="Proteomes" id="UP000094067"/>
    </source>
</evidence>
<keyword evidence="9 17" id="KW-0326">Glycosidase</keyword>
<dbReference type="FunFam" id="3.20.20.80:FF:000050">
    <property type="entry name" value="Beta-mannosidase B"/>
    <property type="match status" value="1"/>
</dbReference>
<feature type="domain" description="Mannosidase Ig/CBM-like" evidence="15">
    <location>
        <begin position="694"/>
        <end position="777"/>
    </location>
</feature>
<evidence type="ECO:0000256" key="8">
    <source>
        <dbReference type="ARBA" id="ARBA00023180"/>
    </source>
</evidence>
<dbReference type="Gene3D" id="2.60.120.260">
    <property type="entry name" value="Galactose-binding domain-like"/>
    <property type="match status" value="1"/>
</dbReference>
<evidence type="ECO:0000259" key="14">
    <source>
        <dbReference type="Pfam" id="PF17753"/>
    </source>
</evidence>
<keyword evidence="8" id="KW-0325">Glycoprotein</keyword>
<name>A0A1E3A028_9FIRM</name>
<keyword evidence="7 17" id="KW-0378">Hydrolase</keyword>
<keyword evidence="6" id="KW-0964">Secreted</keyword>
<evidence type="ECO:0000256" key="10">
    <source>
        <dbReference type="ARBA" id="ARBA00038429"/>
    </source>
</evidence>
<comment type="caution">
    <text evidence="17">The sequence shown here is derived from an EMBL/GenBank/DDBJ whole genome shotgun (WGS) entry which is preliminary data.</text>
</comment>
<dbReference type="RefSeq" id="WP_069155298.1">
    <property type="nucleotide sequence ID" value="NZ_MCGH01000005.1"/>
</dbReference>
<dbReference type="PANTHER" id="PTHR43730">
    <property type="entry name" value="BETA-MANNOSIDASE"/>
    <property type="match status" value="1"/>
</dbReference>
<dbReference type="Pfam" id="PF17786">
    <property type="entry name" value="Mannosidase_ig"/>
    <property type="match status" value="1"/>
</dbReference>
<dbReference type="PANTHER" id="PTHR43730:SF1">
    <property type="entry name" value="BETA-MANNOSIDASE"/>
    <property type="match status" value="1"/>
</dbReference>
<evidence type="ECO:0000259" key="15">
    <source>
        <dbReference type="Pfam" id="PF17786"/>
    </source>
</evidence>
<dbReference type="SUPFAM" id="SSF49303">
    <property type="entry name" value="beta-Galactosidase/glucuronidase domain"/>
    <property type="match status" value="2"/>
</dbReference>
<dbReference type="InterPro" id="IPR008979">
    <property type="entry name" value="Galactose-bd-like_sf"/>
</dbReference>
<dbReference type="PATRIC" id="fig|1432052.4.peg.6759"/>
<evidence type="ECO:0000259" key="16">
    <source>
        <dbReference type="Pfam" id="PF22666"/>
    </source>
</evidence>
<dbReference type="EMBL" id="MCGH01000005">
    <property type="protein sequence ID" value="ODM02103.1"/>
    <property type="molecule type" value="Genomic_DNA"/>
</dbReference>
<feature type="domain" description="Glycoside hydrolase family 2 immunoglobulin-like beta-sandwich" evidence="13">
    <location>
        <begin position="270"/>
        <end position="322"/>
    </location>
</feature>
<evidence type="ECO:0000256" key="4">
    <source>
        <dbReference type="ARBA" id="ARBA00011738"/>
    </source>
</evidence>
<dbReference type="SUPFAM" id="SSF49785">
    <property type="entry name" value="Galactose-binding domain-like"/>
    <property type="match status" value="1"/>
</dbReference>
<protein>
    <recommendedName>
        <fullName evidence="11">Beta-mannosidase B</fullName>
        <ecNumber evidence="5">3.2.1.25</ecNumber>
    </recommendedName>
    <alternativeName>
        <fullName evidence="12">Mannanase B</fullName>
    </alternativeName>
</protein>
<dbReference type="InterPro" id="IPR054593">
    <property type="entry name" value="Beta-mannosidase-like_N2"/>
</dbReference>
<comment type="similarity">
    <text evidence="10">Belongs to the glycosyl hydrolase 2 family. Beta-mannosidase B subfamily.</text>
</comment>
<feature type="domain" description="Beta-mannosidase Ig-fold" evidence="14">
    <location>
        <begin position="783"/>
        <end position="847"/>
    </location>
</feature>
<dbReference type="Proteomes" id="UP000094067">
    <property type="component" value="Unassembled WGS sequence"/>
</dbReference>
<reference evidence="17 18" key="1">
    <citation type="submission" date="2016-07" db="EMBL/GenBank/DDBJ databases">
        <title>Characterization of isolates of Eisenbergiella tayi derived from blood cultures, using whole genome sequencing.</title>
        <authorList>
            <person name="Burdz T."/>
            <person name="Wiebe D."/>
            <person name="Huynh C."/>
            <person name="Bernard K."/>
        </authorList>
    </citation>
    <scope>NUCLEOTIDE SEQUENCE [LARGE SCALE GENOMIC DNA]</scope>
    <source>
        <strain evidence="17 18">NML 110608</strain>
    </source>
</reference>
<accession>A0A1E3A028</accession>
<dbReference type="InterPro" id="IPR006102">
    <property type="entry name" value="Ig-like_GH2"/>
</dbReference>